<comment type="similarity">
    <text evidence="1">Belongs to the short-chain dehydrogenases/reductases (SDR) family.</text>
</comment>
<evidence type="ECO:0000256" key="3">
    <source>
        <dbReference type="ARBA" id="ARBA00023002"/>
    </source>
</evidence>
<dbReference type="InterPro" id="IPR029035">
    <property type="entry name" value="DHS-like_NAD/FAD-binding_dom"/>
</dbReference>
<dbReference type="InterPro" id="IPR002347">
    <property type="entry name" value="SDR_fam"/>
</dbReference>
<dbReference type="Gene3D" id="3.40.50.720">
    <property type="entry name" value="NAD(P)-binding Rossmann-like Domain"/>
    <property type="match status" value="1"/>
</dbReference>
<reference evidence="7" key="2">
    <citation type="journal article" date="2023" name="Microbiol Resour">
        <title>Decontamination and Annotation of the Draft Genome Sequence of the Oomycete Lagenidium giganteum ARSEF 373.</title>
        <authorList>
            <person name="Morgan W.R."/>
            <person name="Tartar A."/>
        </authorList>
    </citation>
    <scope>NUCLEOTIDE SEQUENCE</scope>
    <source>
        <strain evidence="7">ARSEF 373</strain>
    </source>
</reference>
<dbReference type="SUPFAM" id="SSF51735">
    <property type="entry name" value="NAD(P)-binding Rossmann-fold domains"/>
    <property type="match status" value="1"/>
</dbReference>
<evidence type="ECO:0000313" key="8">
    <source>
        <dbReference type="Proteomes" id="UP001146120"/>
    </source>
</evidence>
<name>A0AAV2YNC2_9STRA</name>
<keyword evidence="4" id="KW-0520">NAD</keyword>
<keyword evidence="2" id="KW-0521">NADP</keyword>
<evidence type="ECO:0000256" key="5">
    <source>
        <dbReference type="PROSITE-ProRule" id="PRU00236"/>
    </source>
</evidence>
<dbReference type="Proteomes" id="UP001146120">
    <property type="component" value="Unassembled WGS sequence"/>
</dbReference>
<dbReference type="PANTHER" id="PTHR43618:SF8">
    <property type="entry name" value="7ALPHA-HYDROXYSTEROID DEHYDROGENASE"/>
    <property type="match status" value="1"/>
</dbReference>
<evidence type="ECO:0000313" key="7">
    <source>
        <dbReference type="EMBL" id="DAZ94839.1"/>
    </source>
</evidence>
<evidence type="ECO:0000256" key="4">
    <source>
        <dbReference type="ARBA" id="ARBA00023027"/>
    </source>
</evidence>
<dbReference type="EMBL" id="DAKRPA010000230">
    <property type="protein sequence ID" value="DAZ94839.1"/>
    <property type="molecule type" value="Genomic_DNA"/>
</dbReference>
<sequence length="608" mass="66403">MSEQLDIQGLFGVAGKVVLITGGGRGIGRMMAEGFVRNGAKVYIASRDIKACEKAAEELNKLGPGQCIPLQANLNNEAACKALAQQIASKETRLDVLINNSGFVWGGDINSHPEHAWDRVLSLNVKAPFFLVKELLPLLDEAATSEGGARVINVGSIGGLVPQNVPALAYDTSKAAVHHLTRVLAAKLARRPNGGHIAVNAIAPGLVPTKMTKGIELVTGTPFKDLASYIPLERYGYPHDMAGIAIFLSSRASSWITGVVIAIDGGQVGASETYMDLIARADFLLVAAGAGFSADSGLPVYNDIANVAAYQEQGLEYQDLCDPYWLEEDPELFLGFWGGCLNMYRDATHHDGYKILQRWKQRMSANAAVVSAFQQEFQTLAHQGALPTDVHSHDVSSDPFFVYTSNVDAHFLRDFAQKEVYEIHGNVEAWQCATPAESKRRPCEGVWRVPSIFRFDIDSTSLRARDGANNRAFPRCRQCSAIARPNVLMFHDKQWIANVHDERRYVAWEAVMEYMLSKNPALQVVVLEIGCGTRVPSVRKETEMVVADIFEKCGHRSQAHLVRINPDALSCEDETLLVNDLFVPIQSGGLAALKQIDELIGSPVSSST</sequence>
<reference evidence="7" key="1">
    <citation type="submission" date="2022-11" db="EMBL/GenBank/DDBJ databases">
        <authorList>
            <person name="Morgan W.R."/>
            <person name="Tartar A."/>
        </authorList>
    </citation>
    <scope>NUCLEOTIDE SEQUENCE</scope>
    <source>
        <strain evidence="7">ARSEF 373</strain>
    </source>
</reference>
<dbReference type="PRINTS" id="PR00081">
    <property type="entry name" value="GDHRDH"/>
</dbReference>
<dbReference type="InterPro" id="IPR026590">
    <property type="entry name" value="Ssirtuin_cat_dom"/>
</dbReference>
<evidence type="ECO:0000256" key="2">
    <source>
        <dbReference type="ARBA" id="ARBA00022857"/>
    </source>
</evidence>
<dbReference type="Gene3D" id="3.40.50.1220">
    <property type="entry name" value="TPP-binding domain"/>
    <property type="match status" value="1"/>
</dbReference>
<dbReference type="FunFam" id="3.40.50.720:FF:000084">
    <property type="entry name" value="Short-chain dehydrogenase reductase"/>
    <property type="match status" value="1"/>
</dbReference>
<dbReference type="AlphaFoldDB" id="A0AAV2YNC2"/>
<feature type="domain" description="Deacetylase sirtuin-type" evidence="6">
    <location>
        <begin position="263"/>
        <end position="603"/>
    </location>
</feature>
<dbReference type="InterPro" id="IPR036291">
    <property type="entry name" value="NAD(P)-bd_dom_sf"/>
</dbReference>
<gene>
    <name evidence="7" type="ORF">N0F65_012528</name>
</gene>
<keyword evidence="8" id="KW-1185">Reference proteome</keyword>
<dbReference type="PROSITE" id="PS50305">
    <property type="entry name" value="SIRTUIN"/>
    <property type="match status" value="1"/>
</dbReference>
<accession>A0AAV2YNC2</accession>
<dbReference type="InterPro" id="IPR052178">
    <property type="entry name" value="Sec_Metab_Biosynth_SDR"/>
</dbReference>
<dbReference type="Pfam" id="PF00106">
    <property type="entry name" value="adh_short"/>
    <property type="match status" value="1"/>
</dbReference>
<proteinExistence type="inferred from homology"/>
<comment type="caution">
    <text evidence="5">Lacks conserved residue(s) required for the propagation of feature annotation.</text>
</comment>
<keyword evidence="3" id="KW-0560">Oxidoreductase</keyword>
<protein>
    <recommendedName>
        <fullName evidence="6">Deacetylase sirtuin-type domain-containing protein</fullName>
    </recommendedName>
</protein>
<evidence type="ECO:0000256" key="1">
    <source>
        <dbReference type="ARBA" id="ARBA00006484"/>
    </source>
</evidence>
<dbReference type="PRINTS" id="PR00080">
    <property type="entry name" value="SDRFAMILY"/>
</dbReference>
<organism evidence="7 8">
    <name type="scientific">Lagenidium giganteum</name>
    <dbReference type="NCBI Taxonomy" id="4803"/>
    <lineage>
        <taxon>Eukaryota</taxon>
        <taxon>Sar</taxon>
        <taxon>Stramenopiles</taxon>
        <taxon>Oomycota</taxon>
        <taxon>Peronosporomycetes</taxon>
        <taxon>Pythiales</taxon>
        <taxon>Pythiaceae</taxon>
    </lineage>
</organism>
<dbReference type="SUPFAM" id="SSF52467">
    <property type="entry name" value="DHS-like NAD/FAD-binding domain"/>
    <property type="match status" value="1"/>
</dbReference>
<comment type="caution">
    <text evidence="7">The sequence shown here is derived from an EMBL/GenBank/DDBJ whole genome shotgun (WGS) entry which is preliminary data.</text>
</comment>
<dbReference type="GO" id="GO:0016491">
    <property type="term" value="F:oxidoreductase activity"/>
    <property type="evidence" value="ECO:0007669"/>
    <property type="project" value="UniProtKB-KW"/>
</dbReference>
<evidence type="ECO:0000259" key="6">
    <source>
        <dbReference type="PROSITE" id="PS50305"/>
    </source>
</evidence>
<dbReference type="PANTHER" id="PTHR43618">
    <property type="entry name" value="7-ALPHA-HYDROXYSTEROID DEHYDROGENASE"/>
    <property type="match status" value="1"/>
</dbReference>